<protein>
    <submittedName>
        <fullName evidence="2">Uncharacterized protein</fullName>
    </submittedName>
</protein>
<feature type="compositionally biased region" description="Polar residues" evidence="1">
    <location>
        <begin position="44"/>
        <end position="55"/>
    </location>
</feature>
<keyword evidence="3" id="KW-1185">Reference proteome</keyword>
<name>A0A0V0RYB0_9BILA</name>
<dbReference type="Proteomes" id="UP000054630">
    <property type="component" value="Unassembled WGS sequence"/>
</dbReference>
<proteinExistence type="predicted"/>
<feature type="compositionally biased region" description="Low complexity" evidence="1">
    <location>
        <begin position="56"/>
        <end position="68"/>
    </location>
</feature>
<sequence length="228" mass="25756">MEKKICSTIDGESNQRDNVRIQSAVRVTDVGQKKLSTCKLYSDRCSNSDDASSIGYSSAPSTTYSSSSGGRPDDLERGVEFYDLSELDLILAADSIFREWAPETRWTFKNMIPEMTTVESQSAVVEQDVEEVQKFPGDKTNLLSVVQSSSPLVYMPDVSGCDKVWPAEHVVEVPEVHIYEEIDDNFSANCRQPVVSNAQRQPPPLPERNFNRKLHYRKPPFSWRQVNV</sequence>
<evidence type="ECO:0000313" key="2">
    <source>
        <dbReference type="EMBL" id="KRX19502.1"/>
    </source>
</evidence>
<dbReference type="OrthoDB" id="5918621at2759"/>
<dbReference type="AlphaFoldDB" id="A0A0V0RYB0"/>
<gene>
    <name evidence="2" type="ORF">T07_14623</name>
</gene>
<evidence type="ECO:0000313" key="3">
    <source>
        <dbReference type="Proteomes" id="UP000054630"/>
    </source>
</evidence>
<feature type="region of interest" description="Disordered" evidence="1">
    <location>
        <begin position="44"/>
        <end position="72"/>
    </location>
</feature>
<comment type="caution">
    <text evidence="2">The sequence shown here is derived from an EMBL/GenBank/DDBJ whole genome shotgun (WGS) entry which is preliminary data.</text>
</comment>
<reference evidence="2 3" key="1">
    <citation type="submission" date="2015-01" db="EMBL/GenBank/DDBJ databases">
        <title>Evolution of Trichinella species and genotypes.</title>
        <authorList>
            <person name="Korhonen P.K."/>
            <person name="Edoardo P."/>
            <person name="Giuseppe L.R."/>
            <person name="Gasser R.B."/>
        </authorList>
    </citation>
    <scope>NUCLEOTIDE SEQUENCE [LARGE SCALE GENOMIC DNA]</scope>
    <source>
        <strain evidence="2">ISS37</strain>
    </source>
</reference>
<organism evidence="2 3">
    <name type="scientific">Trichinella nelsoni</name>
    <dbReference type="NCBI Taxonomy" id="6336"/>
    <lineage>
        <taxon>Eukaryota</taxon>
        <taxon>Metazoa</taxon>
        <taxon>Ecdysozoa</taxon>
        <taxon>Nematoda</taxon>
        <taxon>Enoplea</taxon>
        <taxon>Dorylaimia</taxon>
        <taxon>Trichinellida</taxon>
        <taxon>Trichinellidae</taxon>
        <taxon>Trichinella</taxon>
    </lineage>
</organism>
<dbReference type="EMBL" id="JYDL01000058">
    <property type="protein sequence ID" value="KRX19502.1"/>
    <property type="molecule type" value="Genomic_DNA"/>
</dbReference>
<evidence type="ECO:0000256" key="1">
    <source>
        <dbReference type="SAM" id="MobiDB-lite"/>
    </source>
</evidence>
<accession>A0A0V0RYB0</accession>